<dbReference type="EMBL" id="SMMG02000007">
    <property type="protein sequence ID" value="KAA3465492.1"/>
    <property type="molecule type" value="Genomic_DNA"/>
</dbReference>
<protein>
    <submittedName>
        <fullName evidence="3">F-box protein SKIP23-like</fullName>
    </submittedName>
</protein>
<accession>A0A5B6V8J9</accession>
<evidence type="ECO:0000259" key="2">
    <source>
        <dbReference type="Pfam" id="PF12937"/>
    </source>
</evidence>
<evidence type="ECO:0000313" key="3">
    <source>
        <dbReference type="EMBL" id="KAA3465492.1"/>
    </source>
</evidence>
<comment type="caution">
    <text evidence="3">The sequence shown here is derived from an EMBL/GenBank/DDBJ whole genome shotgun (WGS) entry which is preliminary data.</text>
</comment>
<organism evidence="3 4">
    <name type="scientific">Gossypium australe</name>
    <dbReference type="NCBI Taxonomy" id="47621"/>
    <lineage>
        <taxon>Eukaryota</taxon>
        <taxon>Viridiplantae</taxon>
        <taxon>Streptophyta</taxon>
        <taxon>Embryophyta</taxon>
        <taxon>Tracheophyta</taxon>
        <taxon>Spermatophyta</taxon>
        <taxon>Magnoliopsida</taxon>
        <taxon>eudicotyledons</taxon>
        <taxon>Gunneridae</taxon>
        <taxon>Pentapetalae</taxon>
        <taxon>rosids</taxon>
        <taxon>malvids</taxon>
        <taxon>Malvales</taxon>
        <taxon>Malvaceae</taxon>
        <taxon>Malvoideae</taxon>
        <taxon>Gossypium</taxon>
    </lineage>
</organism>
<reference evidence="4" key="1">
    <citation type="journal article" date="2019" name="Plant Biotechnol. J.">
        <title>Genome sequencing of the Australian wild diploid species Gossypium australe highlights disease resistance and delayed gland morphogenesis.</title>
        <authorList>
            <person name="Cai Y."/>
            <person name="Cai X."/>
            <person name="Wang Q."/>
            <person name="Wang P."/>
            <person name="Zhang Y."/>
            <person name="Cai C."/>
            <person name="Xu Y."/>
            <person name="Wang K."/>
            <person name="Zhou Z."/>
            <person name="Wang C."/>
            <person name="Geng S."/>
            <person name="Li B."/>
            <person name="Dong Q."/>
            <person name="Hou Y."/>
            <person name="Wang H."/>
            <person name="Ai P."/>
            <person name="Liu Z."/>
            <person name="Yi F."/>
            <person name="Sun M."/>
            <person name="An G."/>
            <person name="Cheng J."/>
            <person name="Zhang Y."/>
            <person name="Shi Q."/>
            <person name="Xie Y."/>
            <person name="Shi X."/>
            <person name="Chang Y."/>
            <person name="Huang F."/>
            <person name="Chen Y."/>
            <person name="Hong S."/>
            <person name="Mi L."/>
            <person name="Sun Q."/>
            <person name="Zhang L."/>
            <person name="Zhou B."/>
            <person name="Peng R."/>
            <person name="Zhang X."/>
            <person name="Liu F."/>
        </authorList>
    </citation>
    <scope>NUCLEOTIDE SEQUENCE [LARGE SCALE GENOMIC DNA]</scope>
    <source>
        <strain evidence="4">cv. PA1801</strain>
    </source>
</reference>
<name>A0A5B6V8J9_9ROSI</name>
<dbReference type="PANTHER" id="PTHR47123">
    <property type="entry name" value="F-BOX PROTEIN SKIP23"/>
    <property type="match status" value="1"/>
</dbReference>
<dbReference type="PANTHER" id="PTHR47123:SF9">
    <property type="entry name" value="F-BOX PROTEIN SKIP23-LIKE"/>
    <property type="match status" value="1"/>
</dbReference>
<dbReference type="AlphaFoldDB" id="A0A5B6V8J9"/>
<gene>
    <name evidence="3" type="ORF">EPI10_000651</name>
</gene>
<dbReference type="InterPro" id="IPR036047">
    <property type="entry name" value="F-box-like_dom_sf"/>
</dbReference>
<evidence type="ECO:0000259" key="1">
    <source>
        <dbReference type="Pfam" id="PF03478"/>
    </source>
</evidence>
<feature type="domain" description="F-box" evidence="2">
    <location>
        <begin position="4"/>
        <end position="39"/>
    </location>
</feature>
<sequence length="431" mass="49226">MADWSQLPQELLVLIAERLEARFDVVRFRSVCCSWRSYVPPKLYPFRPTYLRTLCGFSLSLSTRYTFYLLRSSRGDETEAPACWLVKIGEGSHGDKMQLLNPFSDSKLESLPRNFPKVLDLTNFQVIELGHQYVGLYTWFYEHPLDLIRYDDRKKLVLQQSSTNCDDFIIFASFRCLAFLRSGEKEWTVLEHVNDIQDIISFNEKFYAIDLNGKTRVIDQSLNVSFLPHVGSPRSRKFLVKSHDNLLAVEMLSHPGKGVGFRAFRMSEEDHKWDEMESLRDRILFLGFHGAVSAPASEFYWGKGNLIFYPGGLVDSPRDPNPEFRLFFVFDLETGTACPLENCPAYCNLFWPPPQWVTSSESVISLTEVISNSTHSISSATPENECMYPESGFVLSPTAITPKRATYPAGKEVGCEQPSPSSKCSFKFCCF</sequence>
<dbReference type="SUPFAM" id="SSF81383">
    <property type="entry name" value="F-box domain"/>
    <property type="match status" value="1"/>
</dbReference>
<feature type="domain" description="KIB1-4 beta-propeller" evidence="1">
    <location>
        <begin position="82"/>
        <end position="315"/>
    </location>
</feature>
<dbReference type="Pfam" id="PF03478">
    <property type="entry name" value="Beta-prop_KIB1-4"/>
    <property type="match status" value="1"/>
</dbReference>
<dbReference type="InterPro" id="IPR001810">
    <property type="entry name" value="F-box_dom"/>
</dbReference>
<dbReference type="OrthoDB" id="599103at2759"/>
<evidence type="ECO:0000313" key="4">
    <source>
        <dbReference type="Proteomes" id="UP000325315"/>
    </source>
</evidence>
<proteinExistence type="predicted"/>
<keyword evidence="4" id="KW-1185">Reference proteome</keyword>
<dbReference type="Gene3D" id="1.20.1280.50">
    <property type="match status" value="1"/>
</dbReference>
<dbReference type="InterPro" id="IPR005174">
    <property type="entry name" value="KIB1-4_b-propeller"/>
</dbReference>
<dbReference type="Proteomes" id="UP000325315">
    <property type="component" value="Unassembled WGS sequence"/>
</dbReference>
<dbReference type="InterPro" id="IPR051304">
    <property type="entry name" value="SCF_F-box_domain"/>
</dbReference>
<dbReference type="Pfam" id="PF12937">
    <property type="entry name" value="F-box-like"/>
    <property type="match status" value="1"/>
</dbReference>